<dbReference type="CDD" id="cd00057">
    <property type="entry name" value="FA58C"/>
    <property type="match status" value="1"/>
</dbReference>
<keyword evidence="17" id="KW-0325">Glycoprotein</keyword>
<dbReference type="GO" id="GO:0043204">
    <property type="term" value="C:perikaryon"/>
    <property type="evidence" value="ECO:0007669"/>
    <property type="project" value="UniProtKB-SubCell"/>
</dbReference>
<dbReference type="WBParaSite" id="PSU_v2.g11497.t1">
    <property type="protein sequence ID" value="PSU_v2.g11497.t1"/>
    <property type="gene ID" value="PSU_v2.g11497"/>
</dbReference>
<name>A0A914XW88_9BILA</name>
<dbReference type="GO" id="GO:0007155">
    <property type="term" value="P:cell adhesion"/>
    <property type="evidence" value="ECO:0007669"/>
    <property type="project" value="UniProtKB-KW"/>
</dbReference>
<dbReference type="GO" id="GO:0005524">
    <property type="term" value="F:ATP binding"/>
    <property type="evidence" value="ECO:0007669"/>
    <property type="project" value="UniProtKB-KW"/>
</dbReference>
<evidence type="ECO:0000256" key="14">
    <source>
        <dbReference type="ARBA" id="ARBA00023136"/>
    </source>
</evidence>
<evidence type="ECO:0000256" key="16">
    <source>
        <dbReference type="ARBA" id="ARBA00023170"/>
    </source>
</evidence>
<dbReference type="InterPro" id="IPR050633">
    <property type="entry name" value="Neuropilin_MCO_CoagFactor"/>
</dbReference>
<dbReference type="PROSITE" id="PS01286">
    <property type="entry name" value="FA58C_2"/>
    <property type="match status" value="1"/>
</dbReference>
<organism evidence="20 21">
    <name type="scientific">Panagrolaimus superbus</name>
    <dbReference type="NCBI Taxonomy" id="310955"/>
    <lineage>
        <taxon>Eukaryota</taxon>
        <taxon>Metazoa</taxon>
        <taxon>Ecdysozoa</taxon>
        <taxon>Nematoda</taxon>
        <taxon>Chromadorea</taxon>
        <taxon>Rhabditida</taxon>
        <taxon>Tylenchina</taxon>
        <taxon>Panagrolaimomorpha</taxon>
        <taxon>Panagrolaimoidea</taxon>
        <taxon>Panagrolaimidae</taxon>
        <taxon>Panagrolaimus</taxon>
    </lineage>
</organism>
<proteinExistence type="inferred from homology"/>
<dbReference type="Gene3D" id="2.60.120.260">
    <property type="entry name" value="Galactose-binding domain-like"/>
    <property type="match status" value="1"/>
</dbReference>
<dbReference type="SMART" id="SM00231">
    <property type="entry name" value="FA58C"/>
    <property type="match status" value="1"/>
</dbReference>
<keyword evidence="9" id="KW-0732">Signal</keyword>
<comment type="similarity">
    <text evidence="18">Belongs to the protein kinase superfamily. Tyr protein kinase family. Insulin receptor subfamily.</text>
</comment>
<dbReference type="GO" id="GO:0030424">
    <property type="term" value="C:axon"/>
    <property type="evidence" value="ECO:0007669"/>
    <property type="project" value="UniProtKB-SubCell"/>
</dbReference>
<dbReference type="GO" id="GO:0012505">
    <property type="term" value="C:endomembrane system"/>
    <property type="evidence" value="ECO:0007669"/>
    <property type="project" value="UniProtKB-SubCell"/>
</dbReference>
<feature type="domain" description="F5/8 type C" evidence="19">
    <location>
        <begin position="1"/>
        <end position="150"/>
    </location>
</feature>
<dbReference type="InterPro" id="IPR008979">
    <property type="entry name" value="Galactose-bd-like_sf"/>
</dbReference>
<evidence type="ECO:0000256" key="3">
    <source>
        <dbReference type="ARBA" id="ARBA00004484"/>
    </source>
</evidence>
<keyword evidence="16" id="KW-0675">Receptor</keyword>
<dbReference type="InterPro" id="IPR000421">
    <property type="entry name" value="FA58C"/>
</dbReference>
<keyword evidence="14" id="KW-0472">Membrane</keyword>
<dbReference type="PROSITE" id="PS50022">
    <property type="entry name" value="FA58C_3"/>
    <property type="match status" value="1"/>
</dbReference>
<keyword evidence="12" id="KW-0130">Cell adhesion</keyword>
<dbReference type="AlphaFoldDB" id="A0A914XW88"/>
<evidence type="ECO:0000313" key="21">
    <source>
        <dbReference type="WBParaSite" id="PSU_v2.g11497.t1"/>
    </source>
</evidence>
<keyword evidence="10" id="KW-0547">Nucleotide-binding</keyword>
<dbReference type="Proteomes" id="UP000887577">
    <property type="component" value="Unplaced"/>
</dbReference>
<keyword evidence="6" id="KW-1003">Cell membrane</keyword>
<evidence type="ECO:0000256" key="5">
    <source>
        <dbReference type="ARBA" id="ARBA00004613"/>
    </source>
</evidence>
<dbReference type="GO" id="GO:0005576">
    <property type="term" value="C:extracellular region"/>
    <property type="evidence" value="ECO:0007669"/>
    <property type="project" value="UniProtKB-SubCell"/>
</dbReference>
<evidence type="ECO:0000256" key="17">
    <source>
        <dbReference type="ARBA" id="ARBA00023180"/>
    </source>
</evidence>
<dbReference type="PROSITE" id="PS01285">
    <property type="entry name" value="FA58C_1"/>
    <property type="match status" value="1"/>
</dbReference>
<evidence type="ECO:0000256" key="1">
    <source>
        <dbReference type="ARBA" id="ARBA00004184"/>
    </source>
</evidence>
<dbReference type="PANTHER" id="PTHR46806:SF5">
    <property type="entry name" value="F5_8 TYPE C DOMAIN-CONTAINING PROTEIN"/>
    <property type="match status" value="1"/>
</dbReference>
<evidence type="ECO:0000256" key="4">
    <source>
        <dbReference type="ARBA" id="ARBA00004489"/>
    </source>
</evidence>
<evidence type="ECO:0000256" key="12">
    <source>
        <dbReference type="ARBA" id="ARBA00022889"/>
    </source>
</evidence>
<evidence type="ECO:0000256" key="6">
    <source>
        <dbReference type="ARBA" id="ARBA00022475"/>
    </source>
</evidence>
<keyword evidence="7" id="KW-0964">Secreted</keyword>
<evidence type="ECO:0000256" key="7">
    <source>
        <dbReference type="ARBA" id="ARBA00022525"/>
    </source>
</evidence>
<evidence type="ECO:0000256" key="11">
    <source>
        <dbReference type="ARBA" id="ARBA00022840"/>
    </source>
</evidence>
<comment type="subcellular location">
    <subcellularLocation>
        <location evidence="2">Cell membrane</location>
        <topology evidence="2">Single-pass type I membrane protein</topology>
    </subcellularLocation>
    <subcellularLocation>
        <location evidence="4">Cell projection</location>
        <location evidence="4">Axon</location>
    </subcellularLocation>
    <subcellularLocation>
        <location evidence="1">Endomembrane system</location>
        <topology evidence="1">Peripheral membrane protein</topology>
    </subcellularLocation>
    <subcellularLocation>
        <location evidence="3">Perikaryon</location>
    </subcellularLocation>
    <subcellularLocation>
        <location evidence="5">Secreted</location>
    </subcellularLocation>
</comment>
<dbReference type="PANTHER" id="PTHR46806">
    <property type="entry name" value="F5/8 TYPE C DOMAIN-CONTAINING PROTEIN"/>
    <property type="match status" value="1"/>
</dbReference>
<keyword evidence="8" id="KW-0812">Transmembrane</keyword>
<evidence type="ECO:0000256" key="2">
    <source>
        <dbReference type="ARBA" id="ARBA00004251"/>
    </source>
</evidence>
<evidence type="ECO:0000256" key="13">
    <source>
        <dbReference type="ARBA" id="ARBA00022989"/>
    </source>
</evidence>
<dbReference type="GO" id="GO:0008045">
    <property type="term" value="P:motor neuron axon guidance"/>
    <property type="evidence" value="ECO:0007669"/>
    <property type="project" value="UniProtKB-ARBA"/>
</dbReference>
<accession>A0A914XW88</accession>
<dbReference type="SUPFAM" id="SSF49785">
    <property type="entry name" value="Galactose-binding domain-like"/>
    <property type="match status" value="1"/>
</dbReference>
<evidence type="ECO:0000256" key="10">
    <source>
        <dbReference type="ARBA" id="ARBA00022741"/>
    </source>
</evidence>
<dbReference type="GO" id="GO:0038023">
    <property type="term" value="F:signaling receptor activity"/>
    <property type="evidence" value="ECO:0007669"/>
    <property type="project" value="TreeGrafter"/>
</dbReference>
<evidence type="ECO:0000256" key="15">
    <source>
        <dbReference type="ARBA" id="ARBA00023157"/>
    </source>
</evidence>
<dbReference type="Pfam" id="PF00754">
    <property type="entry name" value="F5_F8_type_C"/>
    <property type="match status" value="1"/>
</dbReference>
<reference evidence="21" key="1">
    <citation type="submission" date="2022-11" db="UniProtKB">
        <authorList>
            <consortium name="WormBaseParasite"/>
        </authorList>
    </citation>
    <scope>IDENTIFICATION</scope>
</reference>
<keyword evidence="20" id="KW-1185">Reference proteome</keyword>
<evidence type="ECO:0000259" key="19">
    <source>
        <dbReference type="PROSITE" id="PS50022"/>
    </source>
</evidence>
<protein>
    <submittedName>
        <fullName evidence="21">F5/8 type C domain-containing protein</fullName>
    </submittedName>
</protein>
<keyword evidence="13" id="KW-1133">Transmembrane helix</keyword>
<evidence type="ECO:0000313" key="20">
    <source>
        <dbReference type="Proteomes" id="UP000887577"/>
    </source>
</evidence>
<evidence type="ECO:0000256" key="8">
    <source>
        <dbReference type="ARBA" id="ARBA00022692"/>
    </source>
</evidence>
<dbReference type="GO" id="GO:0048680">
    <property type="term" value="P:positive regulation of axon regeneration"/>
    <property type="evidence" value="ECO:0007669"/>
    <property type="project" value="UniProtKB-ARBA"/>
</dbReference>
<evidence type="ECO:0000256" key="9">
    <source>
        <dbReference type="ARBA" id="ARBA00022729"/>
    </source>
</evidence>
<keyword evidence="11" id="KW-0067">ATP-binding</keyword>
<evidence type="ECO:0000256" key="18">
    <source>
        <dbReference type="ARBA" id="ARBA00061639"/>
    </source>
</evidence>
<dbReference type="GO" id="GO:0005886">
    <property type="term" value="C:plasma membrane"/>
    <property type="evidence" value="ECO:0007669"/>
    <property type="project" value="UniProtKB-SubCell"/>
</dbReference>
<keyword evidence="15" id="KW-1015">Disulfide bond</keyword>
<dbReference type="FunFam" id="2.60.120.260:FF:000007">
    <property type="entry name" value="Discoidin domain receptor tyrosine kinase 1"/>
    <property type="match status" value="1"/>
</dbReference>
<sequence length="157" mass="17876">METGEIGDKQISASSSFDLESVGPQNARIRTEKASGAWCPKSQIKYNSYEFLQISLNSTHIIQSIETQGRYANGTGSEYVNQYYIDYFRSGEQWIRYKNRTNHSLLSGNTDITTAVLQTLDPPIISSKIRIVPHSKERRTVCLRVELHGCKNFENHD</sequence>